<dbReference type="AlphaFoldDB" id="A0A316V5S4"/>
<dbReference type="EMBL" id="KZ819605">
    <property type="protein sequence ID" value="PWN32939.1"/>
    <property type="molecule type" value="Genomic_DNA"/>
</dbReference>
<feature type="compositionally biased region" description="Basic and acidic residues" evidence="1">
    <location>
        <begin position="477"/>
        <end position="509"/>
    </location>
</feature>
<proteinExistence type="predicted"/>
<name>A0A316V5S4_9BASI</name>
<dbReference type="GeneID" id="37022898"/>
<evidence type="ECO:0000256" key="1">
    <source>
        <dbReference type="SAM" id="MobiDB-lite"/>
    </source>
</evidence>
<feature type="compositionally biased region" description="Basic and acidic residues" evidence="1">
    <location>
        <begin position="802"/>
        <end position="813"/>
    </location>
</feature>
<dbReference type="STRING" id="1280837.A0A316V5S4"/>
<feature type="region of interest" description="Disordered" evidence="1">
    <location>
        <begin position="456"/>
        <end position="514"/>
    </location>
</feature>
<feature type="compositionally biased region" description="Basic and acidic residues" evidence="1">
    <location>
        <begin position="653"/>
        <end position="666"/>
    </location>
</feature>
<keyword evidence="3" id="KW-1185">Reference proteome</keyword>
<protein>
    <submittedName>
        <fullName evidence="2">Uncharacterized protein</fullName>
    </submittedName>
</protein>
<feature type="region of interest" description="Disordered" evidence="1">
    <location>
        <begin position="167"/>
        <end position="243"/>
    </location>
</feature>
<dbReference type="Proteomes" id="UP000245771">
    <property type="component" value="Unassembled WGS sequence"/>
</dbReference>
<feature type="compositionally biased region" description="Basic and acidic residues" evidence="1">
    <location>
        <begin position="220"/>
        <end position="231"/>
    </location>
</feature>
<organism evidence="2 3">
    <name type="scientific">Meira miltonrushii</name>
    <dbReference type="NCBI Taxonomy" id="1280837"/>
    <lineage>
        <taxon>Eukaryota</taxon>
        <taxon>Fungi</taxon>
        <taxon>Dikarya</taxon>
        <taxon>Basidiomycota</taxon>
        <taxon>Ustilaginomycotina</taxon>
        <taxon>Exobasidiomycetes</taxon>
        <taxon>Exobasidiales</taxon>
        <taxon>Brachybasidiaceae</taxon>
        <taxon>Meira</taxon>
    </lineage>
</organism>
<feature type="region of interest" description="Disordered" evidence="1">
    <location>
        <begin position="625"/>
        <end position="648"/>
    </location>
</feature>
<feature type="compositionally biased region" description="Polar residues" evidence="1">
    <location>
        <begin position="399"/>
        <end position="416"/>
    </location>
</feature>
<feature type="region of interest" description="Disordered" evidence="1">
    <location>
        <begin position="588"/>
        <end position="611"/>
    </location>
</feature>
<feature type="region of interest" description="Disordered" evidence="1">
    <location>
        <begin position="900"/>
        <end position="922"/>
    </location>
</feature>
<feature type="compositionally biased region" description="Basic residues" evidence="1">
    <location>
        <begin position="592"/>
        <end position="602"/>
    </location>
</feature>
<dbReference type="InParanoid" id="A0A316V5S4"/>
<reference evidence="2 3" key="1">
    <citation type="journal article" date="2018" name="Mol. Biol. Evol.">
        <title>Broad Genomic Sampling Reveals a Smut Pathogenic Ancestry of the Fungal Clade Ustilaginomycotina.</title>
        <authorList>
            <person name="Kijpornyongpan T."/>
            <person name="Mondo S.J."/>
            <person name="Barry K."/>
            <person name="Sandor L."/>
            <person name="Lee J."/>
            <person name="Lipzen A."/>
            <person name="Pangilinan J."/>
            <person name="LaButti K."/>
            <person name="Hainaut M."/>
            <person name="Henrissat B."/>
            <person name="Grigoriev I.V."/>
            <person name="Spatafora J.W."/>
            <person name="Aime M.C."/>
        </authorList>
    </citation>
    <scope>NUCLEOTIDE SEQUENCE [LARGE SCALE GENOMIC DNA]</scope>
    <source>
        <strain evidence="2 3">MCA 3882</strain>
    </source>
</reference>
<accession>A0A316V5S4</accession>
<feature type="region of interest" description="Disordered" evidence="1">
    <location>
        <begin position="788"/>
        <end position="822"/>
    </location>
</feature>
<gene>
    <name evidence="2" type="ORF">FA14DRAFT_181607</name>
</gene>
<feature type="region of interest" description="Disordered" evidence="1">
    <location>
        <begin position="1"/>
        <end position="57"/>
    </location>
</feature>
<feature type="compositionally biased region" description="Polar residues" evidence="1">
    <location>
        <begin position="1"/>
        <end position="20"/>
    </location>
</feature>
<feature type="region of interest" description="Disordered" evidence="1">
    <location>
        <begin position="1000"/>
        <end position="1042"/>
    </location>
</feature>
<feature type="compositionally biased region" description="Basic and acidic residues" evidence="1">
    <location>
        <begin position="1008"/>
        <end position="1042"/>
    </location>
</feature>
<feature type="region of interest" description="Disordered" evidence="1">
    <location>
        <begin position="348"/>
        <end position="419"/>
    </location>
</feature>
<feature type="region of interest" description="Disordered" evidence="1">
    <location>
        <begin position="682"/>
        <end position="704"/>
    </location>
</feature>
<feature type="compositionally biased region" description="Basic residues" evidence="1">
    <location>
        <begin position="379"/>
        <end position="390"/>
    </location>
</feature>
<evidence type="ECO:0000313" key="2">
    <source>
        <dbReference type="EMBL" id="PWN32939.1"/>
    </source>
</evidence>
<sequence length="1042" mass="121672">MQGQSSGIGQETQQAPMQKQSRLDIDLNKPYIVEENQPGEHEKSQLPEHGLSPSYVYKPRKSVGEYSQTPLAKRIRKRVEQIREKGGKELAEFLLKRKEYDKKHSQKYSKVTKLSGISIRSKNIRSREVTMKVRQGIASKEDLAFFEERRQRAIKGDKARTARLQEARLAVAQGNPTPAQLAELEKRKRKNEQYNQTRKKKAGLENNKDKLPEEESQLDEQMKSQEHEHDLPSSYVYRPRKKPEEYSQTAMAIRKRRKREQLRESGGKKFAEFLLKEKSYERQYAKRLNEDTRLLGVSMRRKNVRSREITVKVRQGTASTNDLAFFEARKQRAFKGDRARTARLQEARLAVAQGNPTPAQLAELEKRKRKNERYEEIRKKRGRPKKKKEKLPHAVSMQGEENSTGQSSQHAHTQKQPRLDIDLNQPYILEENPPEENVTTQDLTNGHRAAYVFMPRKSAGEYSQTRTARQKRKRRERLREEGGKKLTELVEKKREYDRQRSQRDKEVTKQHGVSLRPHNVKAREITARIRQGIASDEDMRFSELRRQRALKSGRARSAKLQEAKLAVAQGNPTPDHLAELERRKWENEKYAQSRKTRIRIRKNKDNPPPNCICPEIVEFVHTIGMQGEGSNSGQGSQKAPAEKQPRLDIDLNKPYEVEESQPDKHMTSPILETYVYRPRKSIGEYSQTPMARRKRKKQEQLREKGGKELIELLEKKREYDRKHSKRHKEVTSRLGASMRSYNIKSREITLRVRQGIASDEDLKFSEERKQRAKKTFIAKKARLQEARLAVAQGNPTPAQLAELEKRKDENRRHEQNRKKRVRTPSCLSFIGVTDSSNFERQHVKRQAGLELDLNEPYIPEDSSAQSSGAERDFLSTSVMNTVIGPSAATATVPYHPRKAPSEYVQTRRAKRQREAIKNERRRERAVKLKLSNIKEPIPERVRMNGERIKEARKRVREGNGTEEDHFIVEKRKKTETQSRKLKPRIRKNRIQYGSIVRDKVRKGIATPHEADRVQKLRARDREYQKKRYHMKKDAKDKSMPSQ</sequence>
<feature type="region of interest" description="Disordered" evidence="1">
    <location>
        <begin position="653"/>
        <end position="672"/>
    </location>
</feature>
<dbReference type="RefSeq" id="XP_025353241.1">
    <property type="nucleotide sequence ID" value="XM_025501117.1"/>
</dbReference>
<evidence type="ECO:0000313" key="3">
    <source>
        <dbReference type="Proteomes" id="UP000245771"/>
    </source>
</evidence>
<feature type="compositionally biased region" description="Basic and acidic residues" evidence="1">
    <location>
        <begin position="912"/>
        <end position="922"/>
    </location>
</feature>
<feature type="compositionally biased region" description="Basic and acidic residues" evidence="1">
    <location>
        <begin position="202"/>
        <end position="213"/>
    </location>
</feature>